<dbReference type="Gene3D" id="2.60.120.260">
    <property type="entry name" value="Galactose-binding domain-like"/>
    <property type="match status" value="1"/>
</dbReference>
<dbReference type="PANTHER" id="PTHR45713">
    <property type="entry name" value="FTP DOMAIN-CONTAINING PROTEIN"/>
    <property type="match status" value="1"/>
</dbReference>
<gene>
    <name evidence="1" type="ORF">NXF25_007649</name>
</gene>
<dbReference type="Proteomes" id="UP001474421">
    <property type="component" value="Unassembled WGS sequence"/>
</dbReference>
<comment type="caution">
    <text evidence="1">The sequence shown here is derived from an EMBL/GenBank/DDBJ whole genome shotgun (WGS) entry which is preliminary data.</text>
</comment>
<dbReference type="SUPFAM" id="SSF49785">
    <property type="entry name" value="Galactose-binding domain-like"/>
    <property type="match status" value="1"/>
</dbReference>
<evidence type="ECO:0000313" key="2">
    <source>
        <dbReference type="Proteomes" id="UP001474421"/>
    </source>
</evidence>
<dbReference type="AlphaFoldDB" id="A0AAW1BNA2"/>
<evidence type="ECO:0000313" key="1">
    <source>
        <dbReference type="EMBL" id="KAK9402822.1"/>
    </source>
</evidence>
<dbReference type="PANTHER" id="PTHR45713:SF6">
    <property type="entry name" value="F5_8 TYPE C DOMAIN-CONTAINING PROTEIN"/>
    <property type="match status" value="1"/>
</dbReference>
<sequence length="76" mass="8284">MSVVITKSEEGVVGRNLALRKPTYQSALTGGPPDKAVDGKCSGAWTKGSCTHTNCERNPWWKDNQPFGHPQEIEEG</sequence>
<reference evidence="1 2" key="1">
    <citation type="journal article" date="2024" name="Proc. Natl. Acad. Sci. U.S.A.">
        <title>The genetic regulatory architecture and epigenomic basis for age-related changes in rattlesnake venom.</title>
        <authorList>
            <person name="Hogan M.P."/>
            <person name="Holding M.L."/>
            <person name="Nystrom G.S."/>
            <person name="Colston T.J."/>
            <person name="Bartlett D.A."/>
            <person name="Mason A.J."/>
            <person name="Ellsworth S.A."/>
            <person name="Rautsaw R.M."/>
            <person name="Lawrence K.C."/>
            <person name="Strickland J.L."/>
            <person name="He B."/>
            <person name="Fraser P."/>
            <person name="Margres M.J."/>
            <person name="Gilbert D.M."/>
            <person name="Gibbs H.L."/>
            <person name="Parkinson C.L."/>
            <person name="Rokyta D.R."/>
        </authorList>
    </citation>
    <scope>NUCLEOTIDE SEQUENCE [LARGE SCALE GENOMIC DNA]</scope>
    <source>
        <strain evidence="1">DRR0105</strain>
    </source>
</reference>
<protein>
    <submittedName>
        <fullName evidence="1">Uncharacterized protein</fullName>
    </submittedName>
</protein>
<proteinExistence type="predicted"/>
<dbReference type="EMBL" id="JAOTOJ010000003">
    <property type="protein sequence ID" value="KAK9402822.1"/>
    <property type="molecule type" value="Genomic_DNA"/>
</dbReference>
<name>A0AAW1BNA2_CROAD</name>
<accession>A0AAW1BNA2</accession>
<dbReference type="InterPro" id="IPR051941">
    <property type="entry name" value="BG_Antigen-Binding_Lectin"/>
</dbReference>
<dbReference type="InterPro" id="IPR008979">
    <property type="entry name" value="Galactose-bd-like_sf"/>
</dbReference>
<organism evidence="1 2">
    <name type="scientific">Crotalus adamanteus</name>
    <name type="common">Eastern diamondback rattlesnake</name>
    <dbReference type="NCBI Taxonomy" id="8729"/>
    <lineage>
        <taxon>Eukaryota</taxon>
        <taxon>Metazoa</taxon>
        <taxon>Chordata</taxon>
        <taxon>Craniata</taxon>
        <taxon>Vertebrata</taxon>
        <taxon>Euteleostomi</taxon>
        <taxon>Lepidosauria</taxon>
        <taxon>Squamata</taxon>
        <taxon>Bifurcata</taxon>
        <taxon>Unidentata</taxon>
        <taxon>Episquamata</taxon>
        <taxon>Toxicofera</taxon>
        <taxon>Serpentes</taxon>
        <taxon>Colubroidea</taxon>
        <taxon>Viperidae</taxon>
        <taxon>Crotalinae</taxon>
        <taxon>Crotalus</taxon>
    </lineage>
</organism>
<keyword evidence="2" id="KW-1185">Reference proteome</keyword>